<evidence type="ECO:0000256" key="9">
    <source>
        <dbReference type="SAM" id="SignalP"/>
    </source>
</evidence>
<evidence type="ECO:0000256" key="5">
    <source>
        <dbReference type="ARBA" id="ARBA00022803"/>
    </source>
</evidence>
<proteinExistence type="predicted"/>
<keyword evidence="9" id="KW-0732">Signal</keyword>
<dbReference type="SMART" id="SM00028">
    <property type="entry name" value="TPR"/>
    <property type="match status" value="6"/>
</dbReference>
<feature type="region of interest" description="Disordered" evidence="8">
    <location>
        <begin position="46"/>
        <end position="145"/>
    </location>
</feature>
<accession>A0ABR2YF08</accession>
<dbReference type="InterPro" id="IPR011990">
    <property type="entry name" value="TPR-like_helical_dom_sf"/>
</dbReference>
<name>A0ABR2YF08_9CHLO</name>
<reference evidence="11 12" key="1">
    <citation type="journal article" date="2024" name="Nat. Commun.">
        <title>Phylogenomics reveals the evolutionary origins of lichenization in chlorophyte algae.</title>
        <authorList>
            <person name="Puginier C."/>
            <person name="Libourel C."/>
            <person name="Otte J."/>
            <person name="Skaloud P."/>
            <person name="Haon M."/>
            <person name="Grisel S."/>
            <person name="Petersen M."/>
            <person name="Berrin J.G."/>
            <person name="Delaux P.M."/>
            <person name="Dal Grande F."/>
            <person name="Keller J."/>
        </authorList>
    </citation>
    <scope>NUCLEOTIDE SEQUENCE [LARGE SCALE GENOMIC DNA]</scope>
    <source>
        <strain evidence="11 12">SAG 216-7</strain>
    </source>
</reference>
<evidence type="ECO:0000256" key="4">
    <source>
        <dbReference type="ARBA" id="ARBA00022786"/>
    </source>
</evidence>
<keyword evidence="3" id="KW-0498">Mitosis</keyword>
<dbReference type="PROSITE" id="PS50005">
    <property type="entry name" value="TPR"/>
    <property type="match status" value="3"/>
</dbReference>
<protein>
    <recommendedName>
        <fullName evidence="10">Cdc23 domain-containing protein</fullName>
    </recommendedName>
</protein>
<gene>
    <name evidence="11" type="ORF">WJX75_003736</name>
</gene>
<feature type="domain" description="Cdc23" evidence="10">
    <location>
        <begin position="174"/>
        <end position="424"/>
    </location>
</feature>
<comment type="caution">
    <text evidence="11">The sequence shown here is derived from an EMBL/GenBank/DDBJ whole genome shotgun (WGS) entry which is preliminary data.</text>
</comment>
<dbReference type="PANTHER" id="PTHR12558">
    <property type="entry name" value="CELL DIVISION CYCLE 16,23,27"/>
    <property type="match status" value="1"/>
</dbReference>
<feature type="repeat" description="TPR" evidence="7">
    <location>
        <begin position="554"/>
        <end position="587"/>
    </location>
</feature>
<keyword evidence="1" id="KW-0132">Cell division</keyword>
<dbReference type="Pfam" id="PF04049">
    <property type="entry name" value="ANAPC8"/>
    <property type="match status" value="1"/>
</dbReference>
<feature type="signal peptide" evidence="9">
    <location>
        <begin position="1"/>
        <end position="20"/>
    </location>
</feature>
<keyword evidence="5 7" id="KW-0802">TPR repeat</keyword>
<evidence type="ECO:0000256" key="2">
    <source>
        <dbReference type="ARBA" id="ARBA00022737"/>
    </source>
</evidence>
<evidence type="ECO:0000256" key="7">
    <source>
        <dbReference type="PROSITE-ProRule" id="PRU00339"/>
    </source>
</evidence>
<feature type="region of interest" description="Disordered" evidence="8">
    <location>
        <begin position="200"/>
        <end position="234"/>
    </location>
</feature>
<feature type="repeat" description="TPR" evidence="7">
    <location>
        <begin position="486"/>
        <end position="519"/>
    </location>
</feature>
<organism evidence="11 12">
    <name type="scientific">Coccomyxa subellipsoidea</name>
    <dbReference type="NCBI Taxonomy" id="248742"/>
    <lineage>
        <taxon>Eukaryota</taxon>
        <taxon>Viridiplantae</taxon>
        <taxon>Chlorophyta</taxon>
        <taxon>core chlorophytes</taxon>
        <taxon>Trebouxiophyceae</taxon>
        <taxon>Trebouxiophyceae incertae sedis</taxon>
        <taxon>Coccomyxaceae</taxon>
        <taxon>Coccomyxa</taxon>
    </lineage>
</organism>
<feature type="chain" id="PRO_5045948917" description="Cdc23 domain-containing protein" evidence="9">
    <location>
        <begin position="21"/>
        <end position="771"/>
    </location>
</feature>
<dbReference type="InterPro" id="IPR007192">
    <property type="entry name" value="APC8"/>
</dbReference>
<dbReference type="Gene3D" id="1.25.40.10">
    <property type="entry name" value="Tetratricopeptide repeat domain"/>
    <property type="match status" value="2"/>
</dbReference>
<keyword evidence="4" id="KW-0833">Ubl conjugation pathway</keyword>
<evidence type="ECO:0000259" key="10">
    <source>
        <dbReference type="Pfam" id="PF04049"/>
    </source>
</evidence>
<dbReference type="SUPFAM" id="SSF48452">
    <property type="entry name" value="TPR-like"/>
    <property type="match status" value="2"/>
</dbReference>
<dbReference type="Proteomes" id="UP001491310">
    <property type="component" value="Unassembled WGS sequence"/>
</dbReference>
<evidence type="ECO:0000313" key="11">
    <source>
        <dbReference type="EMBL" id="KAK9904071.1"/>
    </source>
</evidence>
<dbReference type="InterPro" id="IPR019734">
    <property type="entry name" value="TPR_rpt"/>
</dbReference>
<evidence type="ECO:0000313" key="12">
    <source>
        <dbReference type="Proteomes" id="UP001491310"/>
    </source>
</evidence>
<keyword evidence="2" id="KW-0677">Repeat</keyword>
<dbReference type="Pfam" id="PF00515">
    <property type="entry name" value="TPR_1"/>
    <property type="match status" value="1"/>
</dbReference>
<feature type="repeat" description="TPR" evidence="7">
    <location>
        <begin position="520"/>
        <end position="553"/>
    </location>
</feature>
<feature type="compositionally biased region" description="Low complexity" evidence="8">
    <location>
        <begin position="213"/>
        <end position="230"/>
    </location>
</feature>
<evidence type="ECO:0000256" key="3">
    <source>
        <dbReference type="ARBA" id="ARBA00022776"/>
    </source>
</evidence>
<keyword evidence="6" id="KW-0131">Cell cycle</keyword>
<evidence type="ECO:0000256" key="8">
    <source>
        <dbReference type="SAM" id="MobiDB-lite"/>
    </source>
</evidence>
<feature type="compositionally biased region" description="Polar residues" evidence="8">
    <location>
        <begin position="69"/>
        <end position="94"/>
    </location>
</feature>
<keyword evidence="12" id="KW-1185">Reference proteome</keyword>
<dbReference type="Pfam" id="PF13174">
    <property type="entry name" value="TPR_6"/>
    <property type="match status" value="2"/>
</dbReference>
<dbReference type="EMBL" id="JALJOT010000013">
    <property type="protein sequence ID" value="KAK9904071.1"/>
    <property type="molecule type" value="Genomic_DNA"/>
</dbReference>
<feature type="compositionally biased region" description="Low complexity" evidence="8">
    <location>
        <begin position="46"/>
        <end position="68"/>
    </location>
</feature>
<dbReference type="Pfam" id="PF13432">
    <property type="entry name" value="TPR_16"/>
    <property type="match status" value="1"/>
</dbReference>
<dbReference type="PANTHER" id="PTHR12558:SF10">
    <property type="entry name" value="CELL DIVISION CYCLE PROTEIN 23 HOMOLOG"/>
    <property type="match status" value="1"/>
</dbReference>
<feature type="compositionally biased region" description="Low complexity" evidence="8">
    <location>
        <begin position="126"/>
        <end position="138"/>
    </location>
</feature>
<evidence type="ECO:0000256" key="6">
    <source>
        <dbReference type="ARBA" id="ARBA00023306"/>
    </source>
</evidence>
<evidence type="ECO:0000256" key="1">
    <source>
        <dbReference type="ARBA" id="ARBA00022618"/>
    </source>
</evidence>
<sequence>MNTTAVFLLVACFTVAQCAAELHTSDQGRISKGDDDLFLNRKMLQTAAQAPSTSQSTSTPSGPITQQQITDQVNQDRQTGEQLQEQNEAKQYSAQAAGAPASEIANMVNQGRSQQEQAQEQREQNEYQLQQQYRNQQQGSSSATAPQYSILDAHQSQEQLGDAMGDQKTTSQKRTELRRAIIDLSERGLSAAARWAGEQLAGLPDPDGKQPPSRSAKQSRASSSGAASHQADGDDDAYHFAKSLFDMKEYRRAVHVLRGASSTKGVFLKGYSTYLAGEKRKEEERIESSGLLGKEGASNKELELLESELHAATKDPQTADPFLLYLYGLVLSDRERRAEAREALLRSVHAYPCNWSAWLALAALAAPGQELVPLEADASMPRHWTRDFHLVHICLETQDNDEALGRLQSLAAQFPGSDWVTNAAATAQYNLRNFDEAQELFEDLLERDPHRIEGMDVYSNILYVKEAFAALSHLAHRVSMADKYRPESCCIIGNYYSLKGQHEKAVQYFRRALKLNRHYLSAWTLMGHEYVEMKNPPAAIEAYRRAVGLNPRDYRAWYGLGQTYELLHMPFYALNYFRRATQLRPHDARMWVAMGQCYEHEQLNMAAAAIRCYHRAHDSGDREGIALHKLARCYERGKDLDAAARCYEANLARIDAEQLQGQDAPDALLFLATYKKNNGELAAAEALCLRLLDFGAASKERAKALLREIRSMQVAGGGSAAVLAAANLADDDDMAQWNPDEDMAMTPGSMGGAPHADSLTLDTAFDISPQY</sequence>